<name>A0A7Y9JB97_9ACTN</name>
<reference evidence="2 3" key="1">
    <citation type="submission" date="2020-07" db="EMBL/GenBank/DDBJ databases">
        <title>Sequencing the genomes of 1000 actinobacteria strains.</title>
        <authorList>
            <person name="Klenk H.-P."/>
        </authorList>
    </citation>
    <scope>NUCLEOTIDE SEQUENCE [LARGE SCALE GENOMIC DNA]</scope>
    <source>
        <strain evidence="2 3">DSM 21350</strain>
    </source>
</reference>
<feature type="signal peptide" evidence="1">
    <location>
        <begin position="1"/>
        <end position="20"/>
    </location>
</feature>
<proteinExistence type="predicted"/>
<dbReference type="AlphaFoldDB" id="A0A7Y9JB97"/>
<evidence type="ECO:0000256" key="1">
    <source>
        <dbReference type="SAM" id="SignalP"/>
    </source>
</evidence>
<dbReference type="RefSeq" id="WP_179664325.1">
    <property type="nucleotide sequence ID" value="NZ_JACCBG010000001.1"/>
</dbReference>
<accession>A0A7Y9JB97</accession>
<feature type="chain" id="PRO_5039065892" evidence="1">
    <location>
        <begin position="21"/>
        <end position="387"/>
    </location>
</feature>
<protein>
    <submittedName>
        <fullName evidence="2">TolB protein</fullName>
    </submittedName>
</protein>
<organism evidence="2 3">
    <name type="scientific">Nocardioides panaciterrulae</name>
    <dbReference type="NCBI Taxonomy" id="661492"/>
    <lineage>
        <taxon>Bacteria</taxon>
        <taxon>Bacillati</taxon>
        <taxon>Actinomycetota</taxon>
        <taxon>Actinomycetes</taxon>
        <taxon>Propionibacteriales</taxon>
        <taxon>Nocardioidaceae</taxon>
        <taxon>Nocardioides</taxon>
    </lineage>
</organism>
<dbReference type="EMBL" id="JACCBG010000001">
    <property type="protein sequence ID" value="NYD42730.1"/>
    <property type="molecule type" value="Genomic_DNA"/>
</dbReference>
<keyword evidence="3" id="KW-1185">Reference proteome</keyword>
<dbReference type="Proteomes" id="UP000535511">
    <property type="component" value="Unassembled WGS sequence"/>
</dbReference>
<dbReference type="SUPFAM" id="SSF82171">
    <property type="entry name" value="DPP6 N-terminal domain-like"/>
    <property type="match status" value="1"/>
</dbReference>
<evidence type="ECO:0000313" key="2">
    <source>
        <dbReference type="EMBL" id="NYD42730.1"/>
    </source>
</evidence>
<evidence type="ECO:0000313" key="3">
    <source>
        <dbReference type="Proteomes" id="UP000535511"/>
    </source>
</evidence>
<comment type="caution">
    <text evidence="2">The sequence shown here is derived from an EMBL/GenBank/DDBJ whole genome shotgun (WGS) entry which is preliminary data.</text>
</comment>
<gene>
    <name evidence="2" type="ORF">BJZ21_002813</name>
</gene>
<keyword evidence="1" id="KW-0732">Signal</keyword>
<sequence>MPLRLAARTLLAATTVIALAAGGWAAAATPGGSPATARGAATARAVPTPGSGWFLTVVEHGRRNRYGELEARRQRLELVSPAGERTGVYARDLGPHGRGAFLIADWSADGRTALLVTNPGLKSQHALVVDVGTRVVRNVSLGDSVASALLDGDGGLLLTGYSKGGDRGAPLWRLPQDGQRTRLAARVDGPVLPSPDHLSLVTGTTSWRGHGLRVLDRNGELQKRIATGAHCTPVRWWDTSTVEVQCAHRSTLTLSLVDLTTGSVTALTRPHGRDSADLGDLDARRVASGLYLQASGPCGYLFLARQRDDGSVAEVRVPHAVGNVLLIGAEDDRLVIEHAASCDGATPRAVLARFDPASHEEQPIVRLGRHADFGRVLAYGERPASSY</sequence>